<dbReference type="UniPathway" id="UPA00143"/>
<evidence type="ECO:0000256" key="2">
    <source>
        <dbReference type="ARBA" id="ARBA00004906"/>
    </source>
</evidence>
<dbReference type="PANTHER" id="PTHR13123:SF7">
    <property type="entry name" value="LD30288P"/>
    <property type="match status" value="1"/>
</dbReference>
<comment type="subcellular location">
    <subcellularLocation>
        <location evidence="1">Nucleus</location>
    </subcellularLocation>
</comment>
<proteinExistence type="predicted"/>
<evidence type="ECO:0000256" key="4">
    <source>
        <dbReference type="ARBA" id="ARBA00023242"/>
    </source>
</evidence>
<keyword evidence="4" id="KW-0539">Nucleus</keyword>
<evidence type="ECO:0000313" key="5">
    <source>
        <dbReference type="EMBL" id="KRY70157.1"/>
    </source>
</evidence>
<dbReference type="Proteomes" id="UP000054632">
    <property type="component" value="Unassembled WGS sequence"/>
</dbReference>
<dbReference type="GO" id="GO:0016567">
    <property type="term" value="P:protein ubiquitination"/>
    <property type="evidence" value="ECO:0007669"/>
    <property type="project" value="UniProtKB-UniPathway"/>
</dbReference>
<evidence type="ECO:0000313" key="6">
    <source>
        <dbReference type="Proteomes" id="UP000054632"/>
    </source>
</evidence>
<protein>
    <submittedName>
        <fullName evidence="5">F-box only protein 25</fullName>
    </submittedName>
</protein>
<dbReference type="GO" id="GO:0005634">
    <property type="term" value="C:nucleus"/>
    <property type="evidence" value="ECO:0007669"/>
    <property type="project" value="UniProtKB-SubCell"/>
</dbReference>
<dbReference type="InterPro" id="IPR036047">
    <property type="entry name" value="F-box-like_dom_sf"/>
</dbReference>
<reference evidence="5 6" key="1">
    <citation type="submission" date="2015-01" db="EMBL/GenBank/DDBJ databases">
        <title>Evolution of Trichinella species and genotypes.</title>
        <authorList>
            <person name="Korhonen P.K."/>
            <person name="Edoardo P."/>
            <person name="Giuseppe L.R."/>
            <person name="Gasser R.B."/>
        </authorList>
    </citation>
    <scope>NUCLEOTIDE SEQUENCE [LARGE SCALE GENOMIC DNA]</scope>
    <source>
        <strain evidence="5">ISS13</strain>
    </source>
</reference>
<name>A0A0V1E8I8_TRIPS</name>
<dbReference type="AlphaFoldDB" id="A0A0V1E8I8"/>
<organism evidence="5 6">
    <name type="scientific">Trichinella pseudospiralis</name>
    <name type="common">Parasitic roundworm</name>
    <dbReference type="NCBI Taxonomy" id="6337"/>
    <lineage>
        <taxon>Eukaryota</taxon>
        <taxon>Metazoa</taxon>
        <taxon>Ecdysozoa</taxon>
        <taxon>Nematoda</taxon>
        <taxon>Enoplea</taxon>
        <taxon>Dorylaimia</taxon>
        <taxon>Trichinellida</taxon>
        <taxon>Trichinellidae</taxon>
        <taxon>Trichinella</taxon>
    </lineage>
</organism>
<evidence type="ECO:0000256" key="3">
    <source>
        <dbReference type="ARBA" id="ARBA00022786"/>
    </source>
</evidence>
<dbReference type="PANTHER" id="PTHR13123">
    <property type="entry name" value="LD30288P"/>
    <property type="match status" value="1"/>
</dbReference>
<dbReference type="GO" id="GO:0005737">
    <property type="term" value="C:cytoplasm"/>
    <property type="evidence" value="ECO:0007669"/>
    <property type="project" value="TreeGrafter"/>
</dbReference>
<dbReference type="SUPFAM" id="SSF81383">
    <property type="entry name" value="F-box domain"/>
    <property type="match status" value="1"/>
</dbReference>
<sequence length="348" mass="40388">MPFIGKDWRSCGDTWVPTRGGWVKKKLLPGNQMSKTESSLESFLGAHKSLKVENDENQIVDAVEPVPQPHYLVQLHKSKEFIGCISFGEAFLKLDIAGSVSDANRFEYTLKVLQILANEKLHTLTASARLKEFKEPMTVRSLITCFIRNLNSGHHYGSAQLLEAQRESLMFMDAVLRQFDFKCKGSSIDDERNLHLVDLPVDCLMEILETISDHQSLINVCLAHKVFSAILNYTQKPWEKLCRFYFKQWQMEFVFDKLNFDPCAIDPANKKYKKQNFANRAKLKVSWRTAYFELKKFFGLREVYTDMIYICCYCQVLFWKSLGHPCLSENPTCIRVTPKQFIDMLLYK</sequence>
<accession>A0A0V1E8I8</accession>
<dbReference type="InterPro" id="IPR040394">
    <property type="entry name" value="FBX25/32"/>
</dbReference>
<comment type="caution">
    <text evidence="5">The sequence shown here is derived from an EMBL/GenBank/DDBJ whole genome shotgun (WGS) entry which is preliminary data.</text>
</comment>
<keyword evidence="3" id="KW-0833">Ubl conjugation pathway</keyword>
<comment type="pathway">
    <text evidence="2">Protein modification; protein ubiquitination.</text>
</comment>
<dbReference type="GO" id="GO:0019005">
    <property type="term" value="C:SCF ubiquitin ligase complex"/>
    <property type="evidence" value="ECO:0007669"/>
    <property type="project" value="TreeGrafter"/>
</dbReference>
<dbReference type="EMBL" id="JYDR01000078">
    <property type="protein sequence ID" value="KRY70157.1"/>
    <property type="molecule type" value="Genomic_DNA"/>
</dbReference>
<gene>
    <name evidence="5" type="primary">FBXO25</name>
    <name evidence="5" type="ORF">T4A_10018</name>
</gene>
<evidence type="ECO:0000256" key="1">
    <source>
        <dbReference type="ARBA" id="ARBA00004123"/>
    </source>
</evidence>